<dbReference type="Proteomes" id="UP000054859">
    <property type="component" value="Unassembled WGS sequence"/>
</dbReference>
<dbReference type="EMBL" id="LR134433">
    <property type="protein sequence ID" value="VEH85910.1"/>
    <property type="molecule type" value="Genomic_DNA"/>
</dbReference>
<reference evidence="5 7" key="2">
    <citation type="submission" date="2018-12" db="EMBL/GenBank/DDBJ databases">
        <authorList>
            <consortium name="Pathogen Informatics"/>
        </authorList>
    </citation>
    <scope>NUCLEOTIDE SEQUENCE [LARGE SCALE GENOMIC DNA]</scope>
    <source>
        <strain evidence="5 7">NCTC12735</strain>
        <plasmid evidence="7">24</plasmid>
    </source>
</reference>
<dbReference type="PANTHER" id="PTHR30373:SF2">
    <property type="entry name" value="UPF0603 PROTEIN YGCG"/>
    <property type="match status" value="1"/>
</dbReference>
<evidence type="ECO:0000313" key="6">
    <source>
        <dbReference type="Proteomes" id="UP000054859"/>
    </source>
</evidence>
<dbReference type="PATRIC" id="fig|45056.6.peg.1898"/>
<geneLocation type="plasmid" evidence="5 7">
    <name>24</name>
</geneLocation>
<evidence type="ECO:0000313" key="7">
    <source>
        <dbReference type="Proteomes" id="UP000281170"/>
    </source>
</evidence>
<sequence length="233" mass="25347">MRFYTRFTLGILLSLFCCHLMAAAPSFPLLTGRVVDDAHLLTPQTIANLEKELQDYEASTTNQVVVVTLPGLDGYPIEEYGYQLGRYWQIGQKDKNNGVLLIVAPKEKKVRIEVGYGLEPILTDALSSTIIQDVIIPPFKKGDYQKGIVEGTKAILDVLGGKIKNPQAFKSKNKSINWLEWLFILVIILLFVRNPGLAFLIFSGSGQRFGGSSRGGFSGGGGSFGGGGSSGSW</sequence>
<keyword evidence="1" id="KW-0472">Membrane</keyword>
<evidence type="ECO:0000313" key="4">
    <source>
        <dbReference type="EMBL" id="KTC64543.1"/>
    </source>
</evidence>
<dbReference type="Proteomes" id="UP000281170">
    <property type="component" value="Plasmid 24"/>
</dbReference>
<dbReference type="Gene3D" id="3.10.310.50">
    <property type="match status" value="1"/>
</dbReference>
<dbReference type="KEGG" id="ladl:NCTC12735_01554"/>
<dbReference type="EMBL" id="LNKA01000019">
    <property type="protein sequence ID" value="KTC64543.1"/>
    <property type="molecule type" value="Genomic_DNA"/>
</dbReference>
<dbReference type="Pfam" id="PF04536">
    <property type="entry name" value="TPM_phosphatase"/>
    <property type="match status" value="1"/>
</dbReference>
<dbReference type="RefSeq" id="WP_058462906.1">
    <property type="nucleotide sequence ID" value="NZ_CAAAHS010000006.1"/>
</dbReference>
<dbReference type="AlphaFoldDB" id="A0A0W0R0C3"/>
<keyword evidence="5" id="KW-0614">Plasmid</keyword>
<name>A0A0W0R0C3_9GAMM</name>
<keyword evidence="2" id="KW-0732">Signal</keyword>
<accession>A0A0W0R0C3</accession>
<keyword evidence="1" id="KW-0812">Transmembrane</keyword>
<organism evidence="4 6">
    <name type="scientific">Legionella adelaidensis</name>
    <dbReference type="NCBI Taxonomy" id="45056"/>
    <lineage>
        <taxon>Bacteria</taxon>
        <taxon>Pseudomonadati</taxon>
        <taxon>Pseudomonadota</taxon>
        <taxon>Gammaproteobacteria</taxon>
        <taxon>Legionellales</taxon>
        <taxon>Legionellaceae</taxon>
        <taxon>Legionella</taxon>
    </lineage>
</organism>
<dbReference type="InterPro" id="IPR007621">
    <property type="entry name" value="TPM_dom"/>
</dbReference>
<evidence type="ECO:0000256" key="2">
    <source>
        <dbReference type="SAM" id="SignalP"/>
    </source>
</evidence>
<evidence type="ECO:0000259" key="3">
    <source>
        <dbReference type="Pfam" id="PF04536"/>
    </source>
</evidence>
<keyword evidence="6" id="KW-1185">Reference proteome</keyword>
<proteinExistence type="predicted"/>
<dbReference type="PANTHER" id="PTHR30373">
    <property type="entry name" value="UPF0603 PROTEIN YGCG"/>
    <property type="match status" value="1"/>
</dbReference>
<protein>
    <submittedName>
        <fullName evidence="5">Domain of uncharacterized function (DUF477)</fullName>
    </submittedName>
</protein>
<feature type="transmembrane region" description="Helical" evidence="1">
    <location>
        <begin position="178"/>
        <end position="202"/>
    </location>
</feature>
<evidence type="ECO:0000313" key="5">
    <source>
        <dbReference type="EMBL" id="VEH85910.1"/>
    </source>
</evidence>
<feature type="domain" description="TPM" evidence="3">
    <location>
        <begin position="34"/>
        <end position="157"/>
    </location>
</feature>
<feature type="chain" id="PRO_5033245223" evidence="2">
    <location>
        <begin position="23"/>
        <end position="233"/>
    </location>
</feature>
<keyword evidence="1" id="KW-1133">Transmembrane helix</keyword>
<reference evidence="4 6" key="1">
    <citation type="submission" date="2015-11" db="EMBL/GenBank/DDBJ databases">
        <title>Identification of large and diverse effector repertoires of 38 Legionella species.</title>
        <authorList>
            <person name="Burstein D."/>
            <person name="Amaro F."/>
            <person name="Zusman T."/>
            <person name="Lifshitz Z."/>
            <person name="Cohen O."/>
            <person name="Gilbert J.A."/>
            <person name="Pupko T."/>
            <person name="Shuman H.A."/>
            <person name="Segal G."/>
        </authorList>
    </citation>
    <scope>NUCLEOTIDE SEQUENCE [LARGE SCALE GENOMIC DNA]</scope>
    <source>
        <strain evidence="4 6">1762-AUS-E</strain>
    </source>
</reference>
<feature type="signal peptide" evidence="2">
    <location>
        <begin position="1"/>
        <end position="22"/>
    </location>
</feature>
<dbReference type="STRING" id="45056.Lade_1837"/>
<evidence type="ECO:0000256" key="1">
    <source>
        <dbReference type="SAM" id="Phobius"/>
    </source>
</evidence>
<gene>
    <name evidence="4" type="ORF">Lade_1837</name>
    <name evidence="5" type="ORF">NCTC12735_01554</name>
</gene>
<dbReference type="OrthoDB" id="9810918at2"/>